<feature type="binding site" description="covalent" evidence="14">
    <location>
        <position position="59"/>
    </location>
    <ligand>
        <name>heme</name>
        <dbReference type="ChEBI" id="CHEBI:30413"/>
        <label>1</label>
    </ligand>
</feature>
<evidence type="ECO:0000256" key="7">
    <source>
        <dbReference type="ARBA" id="ARBA00022723"/>
    </source>
</evidence>
<dbReference type="GO" id="GO:0009061">
    <property type="term" value="P:anaerobic respiration"/>
    <property type="evidence" value="ECO:0007669"/>
    <property type="project" value="TreeGrafter"/>
</dbReference>
<dbReference type="InterPro" id="IPR038266">
    <property type="entry name" value="NapC/NirT_cytc_sf"/>
</dbReference>
<keyword evidence="7 13" id="KW-0479">Metal-binding</keyword>
<keyword evidence="10 13" id="KW-0408">Iron</keyword>
<evidence type="ECO:0000256" key="10">
    <source>
        <dbReference type="ARBA" id="ARBA00023004"/>
    </source>
</evidence>
<protein>
    <recommendedName>
        <fullName evidence="13">Cytochrome c-type protein</fullName>
    </recommendedName>
</protein>
<evidence type="ECO:0000259" key="17">
    <source>
        <dbReference type="Pfam" id="PF03264"/>
    </source>
</evidence>
<comment type="PTM">
    <text evidence="13">Binds 4 heme groups per subunit.</text>
</comment>
<evidence type="ECO:0000256" key="16">
    <source>
        <dbReference type="SAM" id="Phobius"/>
    </source>
</evidence>
<evidence type="ECO:0000256" key="5">
    <source>
        <dbReference type="ARBA" id="ARBA00022617"/>
    </source>
</evidence>
<gene>
    <name evidence="18" type="ORF">MGR_1231</name>
</gene>
<feature type="binding site" description="axial binding residue" evidence="15">
    <location>
        <position position="191"/>
    </location>
    <ligand>
        <name>heme</name>
        <dbReference type="ChEBI" id="CHEBI:30413"/>
        <label>2</label>
    </ligand>
    <ligandPart>
        <name>Fe</name>
        <dbReference type="ChEBI" id="CHEBI:18248"/>
    </ligandPart>
</feature>
<feature type="binding site" description="covalent" evidence="14">
    <location>
        <position position="92"/>
    </location>
    <ligand>
        <name>heme</name>
        <dbReference type="ChEBI" id="CHEBI:30413"/>
        <label>2</label>
    </ligand>
</feature>
<evidence type="ECO:0000313" key="18">
    <source>
        <dbReference type="EMBL" id="CAM76559.1"/>
    </source>
</evidence>
<keyword evidence="4" id="KW-1003">Cell membrane</keyword>
<evidence type="ECO:0000256" key="4">
    <source>
        <dbReference type="ARBA" id="ARBA00022475"/>
    </source>
</evidence>
<dbReference type="InterPro" id="IPR051174">
    <property type="entry name" value="Cytochrome_c-type_ET"/>
</dbReference>
<dbReference type="GO" id="GO:0019333">
    <property type="term" value="P:denitrification pathway"/>
    <property type="evidence" value="ECO:0007669"/>
    <property type="project" value="InterPro"/>
</dbReference>
<dbReference type="RefSeq" id="WP_106003334.1">
    <property type="nucleotide sequence ID" value="NZ_CP027527.1"/>
</dbReference>
<dbReference type="Pfam" id="PF03264">
    <property type="entry name" value="Cytochrom_NNT"/>
    <property type="match status" value="1"/>
</dbReference>
<dbReference type="InterPro" id="IPR036280">
    <property type="entry name" value="Multihaem_cyt_sf"/>
</dbReference>
<evidence type="ECO:0000256" key="2">
    <source>
        <dbReference type="ARBA" id="ARBA00007395"/>
    </source>
</evidence>
<feature type="binding site" description="covalent" evidence="14">
    <location>
        <position position="185"/>
    </location>
    <ligand>
        <name>heme</name>
        <dbReference type="ChEBI" id="CHEBI:30413"/>
        <label>4</label>
    </ligand>
</feature>
<dbReference type="InterPro" id="IPR005126">
    <property type="entry name" value="NapC/NirT_cyt_c_N"/>
</dbReference>
<dbReference type="InterPro" id="IPR024717">
    <property type="entry name" value="NapC/NirT/NrfH"/>
</dbReference>
<keyword evidence="5 13" id="KW-0349">Heme</keyword>
<feature type="binding site" description="covalent" evidence="14">
    <location>
        <position position="62"/>
    </location>
    <ligand>
        <name>heme</name>
        <dbReference type="ChEBI" id="CHEBI:30413"/>
        <label>1</label>
    </ligand>
</feature>
<organism evidence="18">
    <name type="scientific">Magnetospirillum gryphiswaldense</name>
    <dbReference type="NCBI Taxonomy" id="55518"/>
    <lineage>
        <taxon>Bacteria</taxon>
        <taxon>Pseudomonadati</taxon>
        <taxon>Pseudomonadota</taxon>
        <taxon>Alphaproteobacteria</taxon>
        <taxon>Rhodospirillales</taxon>
        <taxon>Rhodospirillaceae</taxon>
        <taxon>Magnetospirillum</taxon>
    </lineage>
</organism>
<keyword evidence="3 13" id="KW-0813">Transport</keyword>
<feature type="binding site" description="axial binding residue" evidence="15">
    <location>
        <position position="93"/>
    </location>
    <ligand>
        <name>heme</name>
        <dbReference type="ChEBI" id="CHEBI:30413"/>
        <label>2</label>
    </ligand>
    <ligandPart>
        <name>Fe</name>
        <dbReference type="ChEBI" id="CHEBI:18248"/>
    </ligandPart>
</feature>
<evidence type="ECO:0000256" key="14">
    <source>
        <dbReference type="PIRSR" id="PIRSR000013-1"/>
    </source>
</evidence>
<comment type="subcellular location">
    <subcellularLocation>
        <location evidence="1">Cell membrane</location>
        <topology evidence="1">Single-pass membrane protein</topology>
    </subcellularLocation>
</comment>
<evidence type="ECO:0000256" key="11">
    <source>
        <dbReference type="ARBA" id="ARBA00023136"/>
    </source>
</evidence>
<keyword evidence="9 16" id="KW-1133">Transmembrane helix</keyword>
<evidence type="ECO:0000256" key="12">
    <source>
        <dbReference type="ARBA" id="ARBA00055242"/>
    </source>
</evidence>
<feature type="binding site" description="axial binding residue" evidence="15">
    <location>
        <position position="111"/>
    </location>
    <ligand>
        <name>heme</name>
        <dbReference type="ChEBI" id="CHEBI:30413"/>
        <label>1</label>
    </ligand>
    <ligandPart>
        <name>Fe</name>
        <dbReference type="ChEBI" id="CHEBI:18248"/>
    </ligandPart>
</feature>
<sequence length="201" mass="22862">MTRHRSGGKHWLAGLWRAFTSPSARWSFGAILIAGGIGGVLLWGGFNTFMEYTNTLEFCVSCHEMETTVYQEYKKSPHYENASGVRAVCADCHVPKDWGAKVLRKIQASSEIFHKLAGTVDTPEKFEAKRRQLAERVWATMKANNSRECRNCHEYQAMAFHKQRTESQQKMQLEAAPKNMACVECHKGIAHKFPLPPRDDE</sequence>
<accession>A4U102</accession>
<evidence type="ECO:0000256" key="6">
    <source>
        <dbReference type="ARBA" id="ARBA00022692"/>
    </source>
</evidence>
<feature type="binding site" description="axial binding residue" evidence="15">
    <location>
        <position position="65"/>
    </location>
    <ligand>
        <name>heme</name>
        <dbReference type="ChEBI" id="CHEBI:30413"/>
        <label>1</label>
    </ligand>
    <ligandPart>
        <name>Fe</name>
        <dbReference type="ChEBI" id="CHEBI:18248"/>
    </ligandPart>
</feature>
<dbReference type="PANTHER" id="PTHR30333">
    <property type="entry name" value="CYTOCHROME C-TYPE PROTEIN"/>
    <property type="match status" value="1"/>
</dbReference>
<evidence type="ECO:0000256" key="15">
    <source>
        <dbReference type="PIRSR" id="PIRSR000013-2"/>
    </source>
</evidence>
<feature type="binding site" description="covalent" evidence="14">
    <location>
        <position position="149"/>
    </location>
    <ligand>
        <name>heme</name>
        <dbReference type="ChEBI" id="CHEBI:30413"/>
        <label>3</label>
    </ligand>
</feature>
<dbReference type="AlphaFoldDB" id="A4U102"/>
<dbReference type="EMBL" id="CU459003">
    <property type="protein sequence ID" value="CAM76559.1"/>
    <property type="molecule type" value="Genomic_DNA"/>
</dbReference>
<evidence type="ECO:0000256" key="8">
    <source>
        <dbReference type="ARBA" id="ARBA00022982"/>
    </source>
</evidence>
<feature type="binding site" evidence="14">
    <location>
        <position position="89"/>
    </location>
    <ligand>
        <name>a menaquinol</name>
        <dbReference type="ChEBI" id="CHEBI:18151"/>
    </ligand>
</feature>
<dbReference type="GO" id="GO:0046872">
    <property type="term" value="F:metal ion binding"/>
    <property type="evidence" value="ECO:0007669"/>
    <property type="project" value="UniProtKB-KW"/>
</dbReference>
<dbReference type="SUPFAM" id="SSF48695">
    <property type="entry name" value="Multiheme cytochromes"/>
    <property type="match status" value="1"/>
</dbReference>
<keyword evidence="6 16" id="KW-0812">Transmembrane</keyword>
<proteinExistence type="inferred from homology"/>
<name>A4U102_9PROT</name>
<dbReference type="FunFam" id="1.10.3820.10:FF:000001">
    <property type="entry name" value="Cytochrome c-type protein"/>
    <property type="match status" value="1"/>
</dbReference>
<dbReference type="Gene3D" id="1.10.3820.10">
    <property type="entry name" value="Di-heme elbow motif domain"/>
    <property type="match status" value="1"/>
</dbReference>
<dbReference type="GO" id="GO:0009055">
    <property type="term" value="F:electron transfer activity"/>
    <property type="evidence" value="ECO:0007669"/>
    <property type="project" value="TreeGrafter"/>
</dbReference>
<dbReference type="PANTHER" id="PTHR30333:SF1">
    <property type="entry name" value="CYTOCHROME C-TYPE PROTEIN NAPC"/>
    <property type="match status" value="1"/>
</dbReference>
<keyword evidence="8 13" id="KW-0249">Electron transport</keyword>
<evidence type="ECO:0000256" key="1">
    <source>
        <dbReference type="ARBA" id="ARBA00004162"/>
    </source>
</evidence>
<feature type="binding site" description="axial binding residue" evidence="15">
    <location>
        <position position="186"/>
    </location>
    <ligand>
        <name>heme</name>
        <dbReference type="ChEBI" id="CHEBI:30413"/>
        <label>4</label>
    </ligand>
    <ligandPart>
        <name>Fe</name>
        <dbReference type="ChEBI" id="CHEBI:18248"/>
    </ligandPart>
</feature>
<evidence type="ECO:0000256" key="3">
    <source>
        <dbReference type="ARBA" id="ARBA00022448"/>
    </source>
</evidence>
<feature type="binding site" description="covalent" evidence="14">
    <location>
        <position position="152"/>
    </location>
    <ligand>
        <name>heme</name>
        <dbReference type="ChEBI" id="CHEBI:30413"/>
        <label>3</label>
    </ligand>
</feature>
<dbReference type="GO" id="GO:0005886">
    <property type="term" value="C:plasma membrane"/>
    <property type="evidence" value="ECO:0007669"/>
    <property type="project" value="UniProtKB-SubCell"/>
</dbReference>
<dbReference type="PIRSF" id="PIRSF000013">
    <property type="entry name" value="4_hem_cytochrm_NapC"/>
    <property type="match status" value="1"/>
</dbReference>
<dbReference type="GO" id="GO:0020037">
    <property type="term" value="F:heme binding"/>
    <property type="evidence" value="ECO:0007669"/>
    <property type="project" value="InterPro"/>
</dbReference>
<evidence type="ECO:0000256" key="13">
    <source>
        <dbReference type="PIRNR" id="PIRNR000013"/>
    </source>
</evidence>
<feature type="transmembrane region" description="Helical" evidence="16">
    <location>
        <begin position="26"/>
        <end position="46"/>
    </location>
</feature>
<comment type="function">
    <text evidence="12">Mediates electron flow from quinones to the NapAB complex.</text>
</comment>
<feature type="binding site" description="axial binding residue" evidence="15">
    <location>
        <position position="153"/>
    </location>
    <ligand>
        <name>heme</name>
        <dbReference type="ChEBI" id="CHEBI:30413"/>
        <label>3</label>
    </ligand>
    <ligandPart>
        <name>Fe</name>
        <dbReference type="ChEBI" id="CHEBI:18248"/>
    </ligandPart>
</feature>
<reference evidence="18" key="1">
    <citation type="journal article" date="2007" name="J. Bacteriol.">
        <title>Comparative genome analysis of four magnetotactic bacteria reveals a complex set of group-specific genes implicated in magnetosome biomineralization and function.</title>
        <authorList>
            <person name="Richter M."/>
            <person name="Kube M."/>
            <person name="Bazylinski D.A."/>
            <person name="Lombardot T."/>
            <person name="Gloeckner F.O."/>
            <person name="Reinhardt R."/>
            <person name="Schueler D."/>
        </authorList>
    </citation>
    <scope>NUCLEOTIDE SEQUENCE</scope>
    <source>
        <strain evidence="18">MSR-1</strain>
    </source>
</reference>
<comment type="similarity">
    <text evidence="2">Belongs to the NapC/NirT/NrfH family.</text>
</comment>
<comment type="cofactor">
    <cofactor evidence="14">
        <name>heme</name>
        <dbReference type="ChEBI" id="CHEBI:30413"/>
    </cofactor>
    <text evidence="14">Binds 4 heme groups per subunit.</text>
</comment>
<keyword evidence="11 16" id="KW-0472">Membrane</keyword>
<feature type="domain" description="NapC/NirT cytochrome c N-terminal" evidence="17">
    <location>
        <begin position="22"/>
        <end position="194"/>
    </location>
</feature>
<evidence type="ECO:0000256" key="9">
    <source>
        <dbReference type="ARBA" id="ARBA00022989"/>
    </source>
</evidence>
<feature type="binding site" description="covalent" evidence="14">
    <location>
        <position position="182"/>
    </location>
    <ligand>
        <name>heme</name>
        <dbReference type="ChEBI" id="CHEBI:30413"/>
        <label>4</label>
    </ligand>
</feature>